<evidence type="ECO:0000313" key="5">
    <source>
        <dbReference type="Proteomes" id="UP000838412"/>
    </source>
</evidence>
<evidence type="ECO:0000313" key="4">
    <source>
        <dbReference type="EMBL" id="CAH1244481.1"/>
    </source>
</evidence>
<dbReference type="InterPro" id="IPR013783">
    <property type="entry name" value="Ig-like_fold"/>
</dbReference>
<feature type="domain" description="C-type lectin" evidence="2">
    <location>
        <begin position="93"/>
        <end position="214"/>
    </location>
</feature>
<dbReference type="InterPro" id="IPR016187">
    <property type="entry name" value="CTDL_fold"/>
</dbReference>
<organism evidence="4 5">
    <name type="scientific">Branchiostoma lanceolatum</name>
    <name type="common">Common lancelet</name>
    <name type="synonym">Amphioxus lanceolatum</name>
    <dbReference type="NCBI Taxonomy" id="7740"/>
    <lineage>
        <taxon>Eukaryota</taxon>
        <taxon>Metazoa</taxon>
        <taxon>Chordata</taxon>
        <taxon>Cephalochordata</taxon>
        <taxon>Leptocardii</taxon>
        <taxon>Amphioxiformes</taxon>
        <taxon>Branchiostomatidae</taxon>
        <taxon>Branchiostoma</taxon>
    </lineage>
</organism>
<dbReference type="PANTHER" id="PTHR22801:SF63">
    <property type="entry name" value="C-TYPE LECTIN DOMAIN-CONTAINING PROTEIN"/>
    <property type="match status" value="1"/>
</dbReference>
<dbReference type="SUPFAM" id="SSF49265">
    <property type="entry name" value="Fibronectin type III"/>
    <property type="match status" value="3"/>
</dbReference>
<dbReference type="SMART" id="SM00060">
    <property type="entry name" value="FN3"/>
    <property type="match status" value="3"/>
</dbReference>
<dbReference type="EMBL" id="OV696699">
    <property type="protein sequence ID" value="CAH1244481.1"/>
    <property type="molecule type" value="Genomic_DNA"/>
</dbReference>
<reference evidence="4" key="1">
    <citation type="submission" date="2022-01" db="EMBL/GenBank/DDBJ databases">
        <authorList>
            <person name="Braso-Vives M."/>
        </authorList>
    </citation>
    <scope>NUCLEOTIDE SEQUENCE</scope>
</reference>
<sequence>MGFTARAEVDRPPTPRRCVRSHTDGAKMTRARPVSRLGAVVLMFVVLTEPVVEAQPVFVVQPTNTPATASTPATTPTPAAVSQDTCEPNWHSHGSRCFRAFDVEVSYADARAICLSHKSHLGLPKDQATNDFVVQLRNSVNNGMDAWIGLNDMGQEGTFVWEDGEVLGSFDDFAQVDMSGNDADCVLVKRGAASTRPNRWADKSCTRLLGTICEKDGYTSLAEACYKVFTEETETYTDAQTHCANEGGHLAMPKDKATNQLLTYLTDQASKEYPTVSFYFFGLTFVDDKNAYRWNDGSDLVGFSNWALAAEVTDLLVDTVSETCIGISWTAPASQVDGYQVVVFKDNMEAARQNIAGDVTTHEQCSLTPGYPYTFEVASTRNGNRSSVVQIASVTYPTDPTNVTTTNVTENSVTITWERACCNVEIYHFKRPNGKITKVAVPTPPMDVSLVSSADTIIVTWALTGVRNSTSLEISPAEANDSMIVVEPDAVSAKFEGLTSGRKYTVLITTWSRQKLYHAQANASTSTAPGKPQDLQILSQHGSLQVTWAAPSGNVNRYSLTLAAAADGVEQTRNTTTLTSFTFRGRRMIPLFNPQTTVWGQN</sequence>
<dbReference type="InterPro" id="IPR036116">
    <property type="entry name" value="FN3_sf"/>
</dbReference>
<gene>
    <name evidence="4" type="primary">MRC1</name>
    <name evidence="4" type="ORF">BLAG_LOCUS7113</name>
</gene>
<feature type="domain" description="C-type lectin" evidence="2">
    <location>
        <begin position="221"/>
        <end position="329"/>
    </location>
</feature>
<evidence type="ECO:0000259" key="2">
    <source>
        <dbReference type="PROSITE" id="PS50041"/>
    </source>
</evidence>
<dbReference type="InterPro" id="IPR016186">
    <property type="entry name" value="C-type_lectin-like/link_sf"/>
</dbReference>
<dbReference type="PROSITE" id="PS50853">
    <property type="entry name" value="FN3"/>
    <property type="match status" value="1"/>
</dbReference>
<dbReference type="InterPro" id="IPR003961">
    <property type="entry name" value="FN3_dom"/>
</dbReference>
<dbReference type="InterPro" id="IPR050801">
    <property type="entry name" value="Ca-Dep_Lectins_ImmuneDev"/>
</dbReference>
<dbReference type="CDD" id="cd00063">
    <property type="entry name" value="FN3"/>
    <property type="match status" value="1"/>
</dbReference>
<feature type="region of interest" description="Disordered" evidence="1">
    <location>
        <begin position="1"/>
        <end position="27"/>
    </location>
</feature>
<dbReference type="Gene3D" id="3.10.100.10">
    <property type="entry name" value="Mannose-Binding Protein A, subunit A"/>
    <property type="match status" value="2"/>
</dbReference>
<dbReference type="OrthoDB" id="10255512at2759"/>
<dbReference type="Pfam" id="PF00059">
    <property type="entry name" value="Lectin_C"/>
    <property type="match status" value="2"/>
</dbReference>
<proteinExistence type="predicted"/>
<name>A0A8J9YZ92_BRALA</name>
<dbReference type="Gene3D" id="2.60.40.10">
    <property type="entry name" value="Immunoglobulins"/>
    <property type="match status" value="3"/>
</dbReference>
<dbReference type="AlphaFoldDB" id="A0A8J9YZ92"/>
<dbReference type="PANTHER" id="PTHR22801">
    <property type="entry name" value="LITHOSTATHINE"/>
    <property type="match status" value="1"/>
</dbReference>
<dbReference type="InterPro" id="IPR001304">
    <property type="entry name" value="C-type_lectin-like"/>
</dbReference>
<protein>
    <submittedName>
        <fullName evidence="4">MRC1 protein</fullName>
    </submittedName>
</protein>
<accession>A0A8J9YZ92</accession>
<dbReference type="Pfam" id="PF00041">
    <property type="entry name" value="fn3"/>
    <property type="match status" value="1"/>
</dbReference>
<dbReference type="SUPFAM" id="SSF56436">
    <property type="entry name" value="C-type lectin-like"/>
    <property type="match status" value="2"/>
</dbReference>
<dbReference type="Proteomes" id="UP000838412">
    <property type="component" value="Chromosome 14"/>
</dbReference>
<dbReference type="SMART" id="SM00034">
    <property type="entry name" value="CLECT"/>
    <property type="match status" value="2"/>
</dbReference>
<evidence type="ECO:0000259" key="3">
    <source>
        <dbReference type="PROSITE" id="PS50853"/>
    </source>
</evidence>
<feature type="domain" description="Fibronectin type-III" evidence="3">
    <location>
        <begin position="311"/>
        <end position="401"/>
    </location>
</feature>
<dbReference type="PROSITE" id="PS50041">
    <property type="entry name" value="C_TYPE_LECTIN_2"/>
    <property type="match status" value="2"/>
</dbReference>
<dbReference type="CDD" id="cd00037">
    <property type="entry name" value="CLECT"/>
    <property type="match status" value="2"/>
</dbReference>
<evidence type="ECO:0000256" key="1">
    <source>
        <dbReference type="SAM" id="MobiDB-lite"/>
    </source>
</evidence>
<keyword evidence="5" id="KW-1185">Reference proteome</keyword>